<dbReference type="Pfam" id="PF04025">
    <property type="entry name" value="RemA-like"/>
    <property type="match status" value="1"/>
</dbReference>
<evidence type="ECO:0000313" key="2">
    <source>
        <dbReference type="Proteomes" id="UP000280960"/>
    </source>
</evidence>
<accession>A0A3G2R241</accession>
<evidence type="ECO:0000313" key="1">
    <source>
        <dbReference type="EMBL" id="AYO29198.1"/>
    </source>
</evidence>
<dbReference type="KEGG" id="bacg:D2962_00030"/>
<name>A0A3G2R241_9FIRM</name>
<protein>
    <submittedName>
        <fullName evidence="1">DUF370 domain-containing protein</fullName>
    </submittedName>
</protein>
<keyword evidence="2" id="KW-1185">Reference proteome</keyword>
<dbReference type="AlphaFoldDB" id="A0A3G2R241"/>
<reference evidence="1 2" key="1">
    <citation type="submission" date="2018-10" db="EMBL/GenBank/DDBJ databases">
        <authorList>
            <person name="Zhang X."/>
        </authorList>
    </citation>
    <scope>NUCLEOTIDE SEQUENCE [LARGE SCALE GENOMIC DNA]</scope>
    <source>
        <strain evidence="1 2">SK-G1</strain>
    </source>
</reference>
<sequence>MFIHIGSDEVVLKKDVIMILDKYALVSKDTSDFMQVAKEEGFVQGEDGMDKKSIIICDKKIFFSPISSVTLLKRSNFLKNL</sequence>
<proteinExistence type="predicted"/>
<dbReference type="RefSeq" id="WP_120765155.1">
    <property type="nucleotide sequence ID" value="NZ_CP033169.1"/>
</dbReference>
<dbReference type="Proteomes" id="UP000280960">
    <property type="component" value="Chromosome"/>
</dbReference>
<dbReference type="NCBIfam" id="NF046065">
    <property type="entry name" value="MtxRegRemB"/>
    <property type="match status" value="1"/>
</dbReference>
<dbReference type="EMBL" id="CP033169">
    <property type="protein sequence ID" value="AYO29198.1"/>
    <property type="molecule type" value="Genomic_DNA"/>
</dbReference>
<organism evidence="1 2">
    <name type="scientific">Biomaibacter acetigenes</name>
    <dbReference type="NCBI Taxonomy" id="2316383"/>
    <lineage>
        <taxon>Bacteria</taxon>
        <taxon>Bacillati</taxon>
        <taxon>Bacillota</taxon>
        <taxon>Clostridia</taxon>
        <taxon>Thermosediminibacterales</taxon>
        <taxon>Tepidanaerobacteraceae</taxon>
        <taxon>Biomaibacter</taxon>
    </lineage>
</organism>
<dbReference type="InterPro" id="IPR007169">
    <property type="entry name" value="RemA-like"/>
</dbReference>
<gene>
    <name evidence="1" type="ORF">D2962_00030</name>
</gene>